<name>A0A7Y2EA07_UNCEI</name>
<reference evidence="5 6" key="1">
    <citation type="submission" date="2020-03" db="EMBL/GenBank/DDBJ databases">
        <title>Metabolic flexibility allows generalist bacteria to become dominant in a frequently disturbed ecosystem.</title>
        <authorList>
            <person name="Chen Y.-J."/>
            <person name="Leung P.M."/>
            <person name="Bay S.K."/>
            <person name="Hugenholtz P."/>
            <person name="Kessler A.J."/>
            <person name="Shelley G."/>
            <person name="Waite D.W."/>
            <person name="Cook P.L."/>
            <person name="Greening C."/>
        </authorList>
    </citation>
    <scope>NUCLEOTIDE SEQUENCE [LARGE SCALE GENOMIC DNA]</scope>
    <source>
        <strain evidence="5">SS_bin_28</strain>
    </source>
</reference>
<organism evidence="5 6">
    <name type="scientific">Eiseniibacteriota bacterium</name>
    <dbReference type="NCBI Taxonomy" id="2212470"/>
    <lineage>
        <taxon>Bacteria</taxon>
        <taxon>Candidatus Eiseniibacteriota</taxon>
    </lineage>
</organism>
<dbReference type="InterPro" id="IPR023228">
    <property type="entry name" value="SAM_OH_AdoTrfase_N_sf"/>
</dbReference>
<feature type="domain" description="S-adenosyl-l-methionine hydroxide adenosyltransferase N-terminal" evidence="3">
    <location>
        <begin position="1"/>
        <end position="78"/>
    </location>
</feature>
<comment type="caution">
    <text evidence="5">The sequence shown here is derived from an EMBL/GenBank/DDBJ whole genome shotgun (WGS) entry which is preliminary data.</text>
</comment>
<evidence type="ECO:0000259" key="4">
    <source>
        <dbReference type="Pfam" id="PF20257"/>
    </source>
</evidence>
<keyword evidence="1" id="KW-0949">S-adenosyl-L-methionine</keyword>
<dbReference type="InterPro" id="IPR046470">
    <property type="entry name" value="SAM_HAT_C"/>
</dbReference>
<evidence type="ECO:0000259" key="3">
    <source>
        <dbReference type="Pfam" id="PF01887"/>
    </source>
</evidence>
<dbReference type="Gene3D" id="2.40.30.90">
    <property type="entry name" value="Bacterial fluorinating enzyme like"/>
    <property type="match status" value="1"/>
</dbReference>
<sequence length="192" mass="20454">AVVDPGVGGLRKSIIIKTNGYYYVGPDNGAFTPFLEGADAIYRIHEDKAGLPNRSKTFDGRDLFAPVAARLAAGADPLELAEATQQVARLHIPRPRREGKTLVGQVLYNDHFGNLITNIHARDLSPYGNELEVWVGGRRASVFSETYEDASLGTTIALVGSSGHLEVAVSQGNAAAQLGVGKGERVKVRAST</sequence>
<dbReference type="Pfam" id="PF01887">
    <property type="entry name" value="SAM_HAT_N"/>
    <property type="match status" value="1"/>
</dbReference>
<evidence type="ECO:0000256" key="2">
    <source>
        <dbReference type="ARBA" id="ARBA00024035"/>
    </source>
</evidence>
<dbReference type="InterPro" id="IPR002747">
    <property type="entry name" value="SAM_OH_AdoTrfase"/>
</dbReference>
<dbReference type="SUPFAM" id="SSF102522">
    <property type="entry name" value="Bacterial fluorinating enzyme, N-terminal domain"/>
    <property type="match status" value="1"/>
</dbReference>
<dbReference type="Gene3D" id="3.40.50.10790">
    <property type="entry name" value="S-adenosyl-l-methionine hydroxide adenosyltransferase, N-terminal"/>
    <property type="match status" value="1"/>
</dbReference>
<dbReference type="InterPro" id="IPR046469">
    <property type="entry name" value="SAM_HAT_N"/>
</dbReference>
<protein>
    <submittedName>
        <fullName evidence="5">SAM-dependent chlorinase/fluorinase</fullName>
    </submittedName>
</protein>
<gene>
    <name evidence="5" type="ORF">HKN21_14530</name>
</gene>
<dbReference type="SUPFAM" id="SSF101852">
    <property type="entry name" value="Bacterial fluorinating enzyme, C-terminal domain"/>
    <property type="match status" value="1"/>
</dbReference>
<evidence type="ECO:0000256" key="1">
    <source>
        <dbReference type="ARBA" id="ARBA00022691"/>
    </source>
</evidence>
<comment type="similarity">
    <text evidence="2">Belongs to the SAM hydrolase / SAM-dependent halogenase family.</text>
</comment>
<dbReference type="EMBL" id="JABDJR010000585">
    <property type="protein sequence ID" value="NNF07976.1"/>
    <property type="molecule type" value="Genomic_DNA"/>
</dbReference>
<feature type="domain" description="S-adenosyl-l-methionine hydroxide adenosyltransferase C-terminal" evidence="4">
    <location>
        <begin position="104"/>
        <end position="186"/>
    </location>
</feature>
<feature type="non-terminal residue" evidence="5">
    <location>
        <position position="1"/>
    </location>
</feature>
<dbReference type="AlphaFoldDB" id="A0A7Y2EA07"/>
<dbReference type="Proteomes" id="UP000547674">
    <property type="component" value="Unassembled WGS sequence"/>
</dbReference>
<proteinExistence type="inferred from homology"/>
<evidence type="ECO:0000313" key="6">
    <source>
        <dbReference type="Proteomes" id="UP000547674"/>
    </source>
</evidence>
<dbReference type="PANTHER" id="PTHR35092">
    <property type="entry name" value="CHLORINASE MJ1651"/>
    <property type="match status" value="1"/>
</dbReference>
<dbReference type="Pfam" id="PF20257">
    <property type="entry name" value="SAM_HAT_C"/>
    <property type="match status" value="1"/>
</dbReference>
<accession>A0A7Y2EA07</accession>
<dbReference type="PANTHER" id="PTHR35092:SF1">
    <property type="entry name" value="CHLORINASE MJ1651"/>
    <property type="match status" value="1"/>
</dbReference>
<evidence type="ECO:0000313" key="5">
    <source>
        <dbReference type="EMBL" id="NNF07976.1"/>
    </source>
</evidence>
<dbReference type="InterPro" id="IPR023227">
    <property type="entry name" value="SAM_OH_AdoTrfase_C_sf"/>
</dbReference>